<gene>
    <name evidence="2" type="ORF">QQF64_006144</name>
</gene>
<evidence type="ECO:0000313" key="3">
    <source>
        <dbReference type="Proteomes" id="UP001558613"/>
    </source>
</evidence>
<feature type="region of interest" description="Disordered" evidence="1">
    <location>
        <begin position="62"/>
        <end position="95"/>
    </location>
</feature>
<evidence type="ECO:0000256" key="1">
    <source>
        <dbReference type="SAM" id="MobiDB-lite"/>
    </source>
</evidence>
<dbReference type="EMBL" id="JAYMGO010000013">
    <property type="protein sequence ID" value="KAL1263405.1"/>
    <property type="molecule type" value="Genomic_DNA"/>
</dbReference>
<dbReference type="Proteomes" id="UP001558613">
    <property type="component" value="Unassembled WGS sequence"/>
</dbReference>
<accession>A0ABR3ME96</accession>
<sequence length="95" mass="10487">MSFLRRVAGCTLRDRVRSSIIRLGVEPLLLHIKRSQLRWLRHLFWMPPGRLPGEVFLACPTGRRSGEDPGHAGETISLSLPGNTFGSPGGVGERV</sequence>
<name>A0ABR3ME96_9TELE</name>
<keyword evidence="3" id="KW-1185">Reference proteome</keyword>
<protein>
    <submittedName>
        <fullName evidence="2">Uncharacterized protein</fullName>
    </submittedName>
</protein>
<comment type="caution">
    <text evidence="2">The sequence shown here is derived from an EMBL/GenBank/DDBJ whole genome shotgun (WGS) entry which is preliminary data.</text>
</comment>
<feature type="compositionally biased region" description="Polar residues" evidence="1">
    <location>
        <begin position="76"/>
        <end position="86"/>
    </location>
</feature>
<evidence type="ECO:0000313" key="2">
    <source>
        <dbReference type="EMBL" id="KAL1263405.1"/>
    </source>
</evidence>
<proteinExistence type="predicted"/>
<organism evidence="2 3">
    <name type="scientific">Cirrhinus molitorella</name>
    <name type="common">mud carp</name>
    <dbReference type="NCBI Taxonomy" id="172907"/>
    <lineage>
        <taxon>Eukaryota</taxon>
        <taxon>Metazoa</taxon>
        <taxon>Chordata</taxon>
        <taxon>Craniata</taxon>
        <taxon>Vertebrata</taxon>
        <taxon>Euteleostomi</taxon>
        <taxon>Actinopterygii</taxon>
        <taxon>Neopterygii</taxon>
        <taxon>Teleostei</taxon>
        <taxon>Ostariophysi</taxon>
        <taxon>Cypriniformes</taxon>
        <taxon>Cyprinidae</taxon>
        <taxon>Labeoninae</taxon>
        <taxon>Labeonini</taxon>
        <taxon>Cirrhinus</taxon>
    </lineage>
</organism>
<reference evidence="2 3" key="1">
    <citation type="submission" date="2023-09" db="EMBL/GenBank/DDBJ databases">
        <authorList>
            <person name="Wang M."/>
        </authorList>
    </citation>
    <scope>NUCLEOTIDE SEQUENCE [LARGE SCALE GENOMIC DNA]</scope>
    <source>
        <strain evidence="2">GT-2023</strain>
        <tissue evidence="2">Liver</tissue>
    </source>
</reference>